<dbReference type="Proteomes" id="UP000030121">
    <property type="component" value="Unassembled WGS sequence"/>
</dbReference>
<dbReference type="PANTHER" id="PTHR43594">
    <property type="entry name" value="QUERCETIN 2,3-DIOXYGENASE"/>
    <property type="match status" value="1"/>
</dbReference>
<proteinExistence type="inferred from homology"/>
<dbReference type="CDD" id="cd02247">
    <property type="entry name" value="cupin_pirin_C"/>
    <property type="match status" value="1"/>
</dbReference>
<reference evidence="6 7" key="1">
    <citation type="submission" date="2013-09" db="EMBL/GenBank/DDBJ databases">
        <authorList>
            <person name="Zeng Z."/>
            <person name="Chen C."/>
        </authorList>
    </citation>
    <scope>NUCLEOTIDE SEQUENCE [LARGE SCALE GENOMIC DNA]</scope>
    <source>
        <strain evidence="6 7">GH29-5</strain>
    </source>
</reference>
<dbReference type="PIRSF" id="PIRSF006232">
    <property type="entry name" value="Pirin"/>
    <property type="match status" value="1"/>
</dbReference>
<feature type="binding site" evidence="2">
    <location>
        <position position="67"/>
    </location>
    <ligand>
        <name>Fe cation</name>
        <dbReference type="ChEBI" id="CHEBI:24875"/>
    </ligand>
</feature>
<sequence length="292" mass="32506">MATKKIELVAEPRAPHFVGDGFRVHNFIPSGFRLDMERMSPFIMLDYNSKYRFAPSEIPRGVGVHPHRGFETVTIAYKGKVAHHDSAGGGGIIGEGDVQWMTAASGVLHKEYHEEEFSKTGGEFQMVQLWVNLPAKDKMSQPKYQAIENSQMGRYELPDNAGFIEVIAGNYKDVKGPASTFTPVHMQNAKLNKGGKATFSFPAHYNTALLVIEGSIKVNDDKTVPTDHFVLFENEGEEFTIEALENAVVLVLSGEPINEPIFPHGPFVMNTREEIIQAIEDFNNGKFGYLED</sequence>
<dbReference type="SUPFAM" id="SSF51182">
    <property type="entry name" value="RmlC-like cupins"/>
    <property type="match status" value="1"/>
</dbReference>
<gene>
    <name evidence="6" type="ORF">Q764_13145</name>
</gene>
<comment type="similarity">
    <text evidence="1 3">Belongs to the pirin family.</text>
</comment>
<evidence type="ECO:0000259" key="4">
    <source>
        <dbReference type="Pfam" id="PF02678"/>
    </source>
</evidence>
<dbReference type="InterPro" id="IPR011051">
    <property type="entry name" value="RmlC_Cupin_sf"/>
</dbReference>
<keyword evidence="7" id="KW-1185">Reference proteome</keyword>
<dbReference type="Pfam" id="PF05726">
    <property type="entry name" value="Pirin_C"/>
    <property type="match status" value="1"/>
</dbReference>
<dbReference type="OrthoDB" id="321327at2"/>
<dbReference type="Pfam" id="PF02678">
    <property type="entry name" value="Pirin"/>
    <property type="match status" value="1"/>
</dbReference>
<feature type="binding site" evidence="2">
    <location>
        <position position="109"/>
    </location>
    <ligand>
        <name>Fe cation</name>
        <dbReference type="ChEBI" id="CHEBI:24875"/>
    </ligand>
</feature>
<dbReference type="InterPro" id="IPR008778">
    <property type="entry name" value="Pirin_C_dom"/>
</dbReference>
<dbReference type="STRING" id="1121899.GCA_000430025_01271"/>
<comment type="cofactor">
    <cofactor evidence="2">
        <name>Fe cation</name>
        <dbReference type="ChEBI" id="CHEBI:24875"/>
    </cofactor>
    <text evidence="2">Binds 1 Fe cation per subunit.</text>
</comment>
<dbReference type="InterPro" id="IPR003829">
    <property type="entry name" value="Pirin_N_dom"/>
</dbReference>
<organism evidence="6 7">
    <name type="scientific">Flavobacterium suncheonense GH29-5 = DSM 17707</name>
    <dbReference type="NCBI Taxonomy" id="1121899"/>
    <lineage>
        <taxon>Bacteria</taxon>
        <taxon>Pseudomonadati</taxon>
        <taxon>Bacteroidota</taxon>
        <taxon>Flavobacteriia</taxon>
        <taxon>Flavobacteriales</taxon>
        <taxon>Flavobacteriaceae</taxon>
        <taxon>Flavobacterium</taxon>
    </lineage>
</organism>
<comment type="caution">
    <text evidence="6">The sequence shown here is derived from an EMBL/GenBank/DDBJ whole genome shotgun (WGS) entry which is preliminary data.</text>
</comment>
<evidence type="ECO:0000256" key="3">
    <source>
        <dbReference type="RuleBase" id="RU003457"/>
    </source>
</evidence>
<dbReference type="InterPro" id="IPR014710">
    <property type="entry name" value="RmlC-like_jellyroll"/>
</dbReference>
<dbReference type="eggNOG" id="COG1741">
    <property type="taxonomic scope" value="Bacteria"/>
</dbReference>
<feature type="domain" description="Pirin N-terminal" evidence="4">
    <location>
        <begin position="33"/>
        <end position="131"/>
    </location>
</feature>
<protein>
    <submittedName>
        <fullName evidence="6">Short-chain dehydrogenase</fullName>
    </submittedName>
</protein>
<evidence type="ECO:0000256" key="1">
    <source>
        <dbReference type="ARBA" id="ARBA00008416"/>
    </source>
</evidence>
<feature type="binding site" evidence="2">
    <location>
        <position position="65"/>
    </location>
    <ligand>
        <name>Fe cation</name>
        <dbReference type="ChEBI" id="CHEBI:24875"/>
    </ligand>
</feature>
<dbReference type="InterPro" id="IPR012093">
    <property type="entry name" value="Pirin"/>
</dbReference>
<dbReference type="Gene3D" id="2.60.120.10">
    <property type="entry name" value="Jelly Rolls"/>
    <property type="match status" value="2"/>
</dbReference>
<evidence type="ECO:0000256" key="2">
    <source>
        <dbReference type="PIRSR" id="PIRSR006232-1"/>
    </source>
</evidence>
<feature type="domain" description="Pirin C-terminal" evidence="5">
    <location>
        <begin position="188"/>
        <end position="288"/>
    </location>
</feature>
<evidence type="ECO:0000313" key="6">
    <source>
        <dbReference type="EMBL" id="KGO87194.1"/>
    </source>
</evidence>
<dbReference type="AlphaFoldDB" id="A0A0A2M4M0"/>
<dbReference type="EMBL" id="JRLW01000020">
    <property type="protein sequence ID" value="KGO87194.1"/>
    <property type="molecule type" value="Genomic_DNA"/>
</dbReference>
<accession>A0A0A2M4M0</accession>
<dbReference type="InterPro" id="IPR053186">
    <property type="entry name" value="QDO-related"/>
</dbReference>
<name>A0A0A2M4M0_9FLAO</name>
<keyword evidence="2" id="KW-0479">Metal-binding</keyword>
<keyword evidence="2" id="KW-0408">Iron</keyword>
<evidence type="ECO:0000313" key="7">
    <source>
        <dbReference type="Proteomes" id="UP000030121"/>
    </source>
</evidence>
<evidence type="ECO:0000259" key="5">
    <source>
        <dbReference type="Pfam" id="PF05726"/>
    </source>
</evidence>
<dbReference type="RefSeq" id="WP_026981503.1">
    <property type="nucleotide sequence ID" value="NZ_JRLW01000020.1"/>
</dbReference>
<dbReference type="PANTHER" id="PTHR43594:SF1">
    <property type="entry name" value="QUERCETIN 2,3-DIOXYGENASE PA2418-RELATED"/>
    <property type="match status" value="1"/>
</dbReference>
<feature type="binding site" evidence="2">
    <location>
        <position position="111"/>
    </location>
    <ligand>
        <name>Fe cation</name>
        <dbReference type="ChEBI" id="CHEBI:24875"/>
    </ligand>
</feature>
<dbReference type="GO" id="GO:0046872">
    <property type="term" value="F:metal ion binding"/>
    <property type="evidence" value="ECO:0007669"/>
    <property type="project" value="UniProtKB-KW"/>
</dbReference>